<feature type="compositionally biased region" description="Low complexity" evidence="1">
    <location>
        <begin position="359"/>
        <end position="370"/>
    </location>
</feature>
<feature type="region of interest" description="Disordered" evidence="1">
    <location>
        <begin position="338"/>
        <end position="370"/>
    </location>
</feature>
<accession>A0A0H5QMB5</accession>
<dbReference type="AlphaFoldDB" id="A0A0H5QMB5"/>
<dbReference type="EMBL" id="HACM01002701">
    <property type="protein sequence ID" value="CRZ03143.1"/>
    <property type="molecule type" value="Transcribed_RNA"/>
</dbReference>
<sequence>MSSGDSIIGVACSDSAVASGNVGQVAVEADPKFPAPIDGSPVGCFDQPNAPSEGETFDCVRSMDVRMNTYSHANGFMVAKTTSPFHEAASKLLFKCESGTKAIQRGYYYCNFKDPDRKSDYAVRTTCPCRVPFTFNRQIMKYIFKTPVIEHNHPIADNENAAGALLLLNYERQLLPSELEQIQQLSLYNLSLPKVREMIQIAHPGRNYTTPLLSRLLNKGKKKRCCPTKNEPVPMAKFAFSPPSEQTSILPASTIDLSKSAMNFPSTNLPCSGDDIGYVPSETNECCAQLHKKFLKVIGPASTDSNLYKLMMSILSAFDAYASDLERQTVVSATVASRPDGLASRDSKNKRQRIEGEPFDSSSSTCPSKSPSFFDFHNEENASCKTGPIQRDLVPDEIFKNQILKEVVDATAVGAEHIGSSDCIVQGQLGISSGALKEPQQSLNGQDSTSMCQRDHDSETNVGLMRDDILEGIIVSSIESNKQQGLNDCIRAEVQGVIVKSALS</sequence>
<organism evidence="2">
    <name type="scientific">Spongospora subterranea</name>
    <dbReference type="NCBI Taxonomy" id="70186"/>
    <lineage>
        <taxon>Eukaryota</taxon>
        <taxon>Sar</taxon>
        <taxon>Rhizaria</taxon>
        <taxon>Endomyxa</taxon>
        <taxon>Phytomyxea</taxon>
        <taxon>Plasmodiophorida</taxon>
        <taxon>Plasmodiophoridae</taxon>
        <taxon>Spongospora</taxon>
    </lineage>
</organism>
<evidence type="ECO:0000256" key="1">
    <source>
        <dbReference type="SAM" id="MobiDB-lite"/>
    </source>
</evidence>
<name>A0A0H5QMB5_9EUKA</name>
<proteinExistence type="predicted"/>
<reference evidence="2" key="1">
    <citation type="submission" date="2015-04" db="EMBL/GenBank/DDBJ databases">
        <title>The genome sequence of the plant pathogenic Rhizarian Plasmodiophora brassicae reveals insights in its biotrophic life cycle and the origin of chitin synthesis.</title>
        <authorList>
            <person name="Schwelm A."/>
            <person name="Fogelqvist J."/>
            <person name="Knaust A."/>
            <person name="Julke S."/>
            <person name="Lilja T."/>
            <person name="Dhandapani V."/>
            <person name="Bonilla-Rosso G."/>
            <person name="Karlsson M."/>
            <person name="Shevchenko A."/>
            <person name="Choi S.R."/>
            <person name="Kim H.G."/>
            <person name="Park J.Y."/>
            <person name="Lim Y.P."/>
            <person name="Ludwig-Muller J."/>
            <person name="Dixelius C."/>
        </authorList>
    </citation>
    <scope>NUCLEOTIDE SEQUENCE</scope>
    <source>
        <tissue evidence="2">Potato root galls</tissue>
    </source>
</reference>
<evidence type="ECO:0000313" key="2">
    <source>
        <dbReference type="EMBL" id="CRZ03143.1"/>
    </source>
</evidence>
<protein>
    <submittedName>
        <fullName evidence="2">Uncharacterized protein</fullName>
    </submittedName>
</protein>
<feature type="compositionally biased region" description="Basic and acidic residues" evidence="1">
    <location>
        <begin position="343"/>
        <end position="356"/>
    </location>
</feature>